<comment type="caution">
    <text evidence="1">The sequence shown here is derived from an EMBL/GenBank/DDBJ whole genome shotgun (WGS) entry which is preliminary data.</text>
</comment>
<evidence type="ECO:0000313" key="2">
    <source>
        <dbReference type="Proteomes" id="UP000824120"/>
    </source>
</evidence>
<dbReference type="EMBL" id="JACXVP010000001">
    <property type="protein sequence ID" value="KAG5629226.1"/>
    <property type="molecule type" value="Genomic_DNA"/>
</dbReference>
<proteinExistence type="predicted"/>
<feature type="non-terminal residue" evidence="1">
    <location>
        <position position="1"/>
    </location>
</feature>
<sequence length="167" mass="18262">VVVFTNGWRLDIQREWVNHRAGTLVTTVRPTPASILAECGTGSFHGNTYIHSGKPIPICASIWTCPLAGVLGFSVYQILPFCHDHNLLQLFGLPQLLTVTWRLHINKLQTTCDSTVNERTIAGCTVAFNDGAKEVFDGCIMDADAPSTLEMLGKEATCDKTRILGAF</sequence>
<gene>
    <name evidence="1" type="ORF">H5410_000943</name>
</gene>
<dbReference type="OrthoDB" id="1283589at2759"/>
<reference evidence="1 2" key="1">
    <citation type="submission" date="2020-09" db="EMBL/GenBank/DDBJ databases">
        <title>De no assembly of potato wild relative species, Solanum commersonii.</title>
        <authorList>
            <person name="Cho K."/>
        </authorList>
    </citation>
    <scope>NUCLEOTIDE SEQUENCE [LARGE SCALE GENOMIC DNA]</scope>
    <source>
        <strain evidence="1">LZ3.2</strain>
        <tissue evidence="1">Leaf</tissue>
    </source>
</reference>
<name>A0A9J6AY67_SOLCO</name>
<dbReference type="AlphaFoldDB" id="A0A9J6AY67"/>
<accession>A0A9J6AY67</accession>
<organism evidence="1 2">
    <name type="scientific">Solanum commersonii</name>
    <name type="common">Commerson's wild potato</name>
    <name type="synonym">Commerson's nightshade</name>
    <dbReference type="NCBI Taxonomy" id="4109"/>
    <lineage>
        <taxon>Eukaryota</taxon>
        <taxon>Viridiplantae</taxon>
        <taxon>Streptophyta</taxon>
        <taxon>Embryophyta</taxon>
        <taxon>Tracheophyta</taxon>
        <taxon>Spermatophyta</taxon>
        <taxon>Magnoliopsida</taxon>
        <taxon>eudicotyledons</taxon>
        <taxon>Gunneridae</taxon>
        <taxon>Pentapetalae</taxon>
        <taxon>asterids</taxon>
        <taxon>lamiids</taxon>
        <taxon>Solanales</taxon>
        <taxon>Solanaceae</taxon>
        <taxon>Solanoideae</taxon>
        <taxon>Solaneae</taxon>
        <taxon>Solanum</taxon>
    </lineage>
</organism>
<dbReference type="Proteomes" id="UP000824120">
    <property type="component" value="Chromosome 1"/>
</dbReference>
<keyword evidence="2" id="KW-1185">Reference proteome</keyword>
<evidence type="ECO:0000313" key="1">
    <source>
        <dbReference type="EMBL" id="KAG5629226.1"/>
    </source>
</evidence>
<protein>
    <submittedName>
        <fullName evidence="1">Uncharacterized protein</fullName>
    </submittedName>
</protein>